<reference evidence="2" key="1">
    <citation type="submission" date="2020-01" db="EMBL/GenBank/DDBJ databases">
        <authorList>
            <consortium name="DOE Joint Genome Institute"/>
            <person name="Haridas S."/>
            <person name="Albert R."/>
            <person name="Binder M."/>
            <person name="Bloem J."/>
            <person name="Labutti K."/>
            <person name="Salamov A."/>
            <person name="Andreopoulos B."/>
            <person name="Baker S.E."/>
            <person name="Barry K."/>
            <person name="Bills G."/>
            <person name="Bluhm B.H."/>
            <person name="Cannon C."/>
            <person name="Castanera R."/>
            <person name="Culley D.E."/>
            <person name="Daum C."/>
            <person name="Ezra D."/>
            <person name="Gonzalez J.B."/>
            <person name="Henrissat B."/>
            <person name="Kuo A."/>
            <person name="Liang C."/>
            <person name="Lipzen A."/>
            <person name="Lutzoni F."/>
            <person name="Magnuson J."/>
            <person name="Mondo S."/>
            <person name="Nolan M."/>
            <person name="Ohm R."/>
            <person name="Pangilinan J."/>
            <person name="Park H.-J."/>
            <person name="Ramirez L."/>
            <person name="Alfaro M."/>
            <person name="Sun H."/>
            <person name="Tritt A."/>
            <person name="Yoshinaga Y."/>
            <person name="Zwiers L.-H."/>
            <person name="Turgeon B.G."/>
            <person name="Goodwin S.B."/>
            <person name="Spatafora J.W."/>
            <person name="Crous P.W."/>
            <person name="Grigoriev I.V."/>
        </authorList>
    </citation>
    <scope>NUCLEOTIDE SEQUENCE</scope>
    <source>
        <strain evidence="2">P77</strain>
    </source>
</reference>
<keyword evidence="1" id="KW-0812">Transmembrane</keyword>
<dbReference type="Proteomes" id="UP000800040">
    <property type="component" value="Unassembled WGS sequence"/>
</dbReference>
<feature type="transmembrane region" description="Helical" evidence="1">
    <location>
        <begin position="48"/>
        <end position="75"/>
    </location>
</feature>
<dbReference type="EMBL" id="ML975247">
    <property type="protein sequence ID" value="KAF1838989.1"/>
    <property type="molecule type" value="Genomic_DNA"/>
</dbReference>
<keyword evidence="1" id="KW-1133">Transmembrane helix</keyword>
<gene>
    <name evidence="2" type="ORF">BDW02DRAFT_272532</name>
</gene>
<sequence length="76" mass="9141">MDACMHGPWSFLKIWGRKTCGCLYRDIQLFFVQKERARENVVVWEGDVYVFVHICCIPFLKTPMYPFFSFAFFFIL</sequence>
<protein>
    <submittedName>
        <fullName evidence="2">Uncharacterized protein</fullName>
    </submittedName>
</protein>
<evidence type="ECO:0000313" key="2">
    <source>
        <dbReference type="EMBL" id="KAF1838989.1"/>
    </source>
</evidence>
<proteinExistence type="predicted"/>
<accession>A0A6A5KU86</accession>
<organism evidence="2 3">
    <name type="scientific">Decorospora gaudefroyi</name>
    <dbReference type="NCBI Taxonomy" id="184978"/>
    <lineage>
        <taxon>Eukaryota</taxon>
        <taxon>Fungi</taxon>
        <taxon>Dikarya</taxon>
        <taxon>Ascomycota</taxon>
        <taxon>Pezizomycotina</taxon>
        <taxon>Dothideomycetes</taxon>
        <taxon>Pleosporomycetidae</taxon>
        <taxon>Pleosporales</taxon>
        <taxon>Pleosporineae</taxon>
        <taxon>Pleosporaceae</taxon>
        <taxon>Decorospora</taxon>
    </lineage>
</organism>
<evidence type="ECO:0000313" key="3">
    <source>
        <dbReference type="Proteomes" id="UP000800040"/>
    </source>
</evidence>
<keyword evidence="3" id="KW-1185">Reference proteome</keyword>
<name>A0A6A5KU86_9PLEO</name>
<dbReference type="AlphaFoldDB" id="A0A6A5KU86"/>
<keyword evidence="1" id="KW-0472">Membrane</keyword>
<evidence type="ECO:0000256" key="1">
    <source>
        <dbReference type="SAM" id="Phobius"/>
    </source>
</evidence>